<dbReference type="Proteomes" id="UP000256541">
    <property type="component" value="Unassembled WGS sequence"/>
</dbReference>
<dbReference type="PANTHER" id="PTHR30193:SF37">
    <property type="entry name" value="INNER MEMBRANE ABC TRANSPORTER PERMEASE PROTEIN YCJO"/>
    <property type="match status" value="1"/>
</dbReference>
<evidence type="ECO:0000313" key="10">
    <source>
        <dbReference type="Proteomes" id="UP000256541"/>
    </source>
</evidence>
<keyword evidence="6 7" id="KW-0472">Membrane</keyword>
<evidence type="ECO:0000256" key="1">
    <source>
        <dbReference type="ARBA" id="ARBA00004651"/>
    </source>
</evidence>
<evidence type="ECO:0000256" key="5">
    <source>
        <dbReference type="ARBA" id="ARBA00022989"/>
    </source>
</evidence>
<gene>
    <name evidence="9" type="ORF">B7R22_06850</name>
</gene>
<evidence type="ECO:0000259" key="8">
    <source>
        <dbReference type="PROSITE" id="PS50928"/>
    </source>
</evidence>
<name>A0A3E0W1T1_9MICO</name>
<sequence length="301" mass="32648">MAFPSLVMKTRTRYSKLDALTAWSFLTPALVLFILFIVIPTVAGIVLSFFSWNFFNEPKFVGLNNFAKLFDDPSAWSSLGVTMEFIVLGVVPTTIIGFMLAVLISANMPAVGVIRVLYFIPVVLSVAVSGVLWVFLYDPRQGPIAAAFRAFGIQIPNLLQTQSTAVPALVVMMVWLALPIVIILYLAALQRVPDDIYAAAALDGAGAWRTLWSMTWPNVLPTTLIVAVLQVINFASSSLDVSLIMTNGGPLNASRSLGLYSYQEAFTHQDVGYASVLSVLQLVVIVAIVVVGRVVTSRSSK</sequence>
<evidence type="ECO:0000256" key="3">
    <source>
        <dbReference type="ARBA" id="ARBA00022475"/>
    </source>
</evidence>
<feature type="transmembrane region" description="Helical" evidence="7">
    <location>
        <begin position="219"/>
        <end position="236"/>
    </location>
</feature>
<dbReference type="Pfam" id="PF00528">
    <property type="entry name" value="BPD_transp_1"/>
    <property type="match status" value="1"/>
</dbReference>
<dbReference type="Gene3D" id="1.10.3720.10">
    <property type="entry name" value="MetI-like"/>
    <property type="match status" value="1"/>
</dbReference>
<reference evidence="9 10" key="1">
    <citation type="submission" date="2017-04" db="EMBL/GenBank/DDBJ databases">
        <title>Comparative genome analysis of Subtercola boreus.</title>
        <authorList>
            <person name="Cho Y.-J."/>
            <person name="Cho A."/>
            <person name="Kim O.-S."/>
            <person name="Lee J.-I."/>
        </authorList>
    </citation>
    <scope>NUCLEOTIDE SEQUENCE [LARGE SCALE GENOMIC DNA]</scope>
    <source>
        <strain evidence="9 10">P27479</strain>
    </source>
</reference>
<dbReference type="EMBL" id="NBXB01000020">
    <property type="protein sequence ID" value="RFA15538.1"/>
    <property type="molecule type" value="Genomic_DNA"/>
</dbReference>
<evidence type="ECO:0000256" key="6">
    <source>
        <dbReference type="ARBA" id="ARBA00023136"/>
    </source>
</evidence>
<comment type="similarity">
    <text evidence="7">Belongs to the binding-protein-dependent transport system permease family.</text>
</comment>
<evidence type="ECO:0000256" key="4">
    <source>
        <dbReference type="ARBA" id="ARBA00022692"/>
    </source>
</evidence>
<dbReference type="PANTHER" id="PTHR30193">
    <property type="entry name" value="ABC TRANSPORTER PERMEASE PROTEIN"/>
    <property type="match status" value="1"/>
</dbReference>
<accession>A0A3E0W1T1</accession>
<dbReference type="GO" id="GO:0055085">
    <property type="term" value="P:transmembrane transport"/>
    <property type="evidence" value="ECO:0007669"/>
    <property type="project" value="InterPro"/>
</dbReference>
<keyword evidence="3" id="KW-1003">Cell membrane</keyword>
<dbReference type="CDD" id="cd06261">
    <property type="entry name" value="TM_PBP2"/>
    <property type="match status" value="1"/>
</dbReference>
<feature type="transmembrane region" description="Helical" evidence="7">
    <location>
        <begin position="20"/>
        <end position="50"/>
    </location>
</feature>
<dbReference type="AlphaFoldDB" id="A0A3E0W1T1"/>
<feature type="transmembrane region" description="Helical" evidence="7">
    <location>
        <begin position="85"/>
        <end position="104"/>
    </location>
</feature>
<dbReference type="InterPro" id="IPR035906">
    <property type="entry name" value="MetI-like_sf"/>
</dbReference>
<feature type="transmembrane region" description="Helical" evidence="7">
    <location>
        <begin position="271"/>
        <end position="295"/>
    </location>
</feature>
<dbReference type="PROSITE" id="PS50928">
    <property type="entry name" value="ABC_TM1"/>
    <property type="match status" value="1"/>
</dbReference>
<evidence type="ECO:0000256" key="7">
    <source>
        <dbReference type="RuleBase" id="RU363032"/>
    </source>
</evidence>
<evidence type="ECO:0000256" key="2">
    <source>
        <dbReference type="ARBA" id="ARBA00022448"/>
    </source>
</evidence>
<feature type="transmembrane region" description="Helical" evidence="7">
    <location>
        <begin position="116"/>
        <end position="136"/>
    </location>
</feature>
<keyword evidence="5 7" id="KW-1133">Transmembrane helix</keyword>
<keyword evidence="4 7" id="KW-0812">Transmembrane</keyword>
<organism evidence="9 10">
    <name type="scientific">Subtercola boreus</name>
    <dbReference type="NCBI Taxonomy" id="120213"/>
    <lineage>
        <taxon>Bacteria</taxon>
        <taxon>Bacillati</taxon>
        <taxon>Actinomycetota</taxon>
        <taxon>Actinomycetes</taxon>
        <taxon>Micrococcales</taxon>
        <taxon>Microbacteriaceae</taxon>
        <taxon>Subtercola</taxon>
    </lineage>
</organism>
<dbReference type="SUPFAM" id="SSF161098">
    <property type="entry name" value="MetI-like"/>
    <property type="match status" value="1"/>
</dbReference>
<evidence type="ECO:0000313" key="9">
    <source>
        <dbReference type="EMBL" id="RFA15538.1"/>
    </source>
</evidence>
<feature type="domain" description="ABC transmembrane type-1" evidence="8">
    <location>
        <begin position="79"/>
        <end position="292"/>
    </location>
</feature>
<comment type="caution">
    <text evidence="9">The sequence shown here is derived from an EMBL/GenBank/DDBJ whole genome shotgun (WGS) entry which is preliminary data.</text>
</comment>
<comment type="subcellular location">
    <subcellularLocation>
        <location evidence="1 7">Cell membrane</location>
        <topology evidence="1 7">Multi-pass membrane protein</topology>
    </subcellularLocation>
</comment>
<keyword evidence="2 7" id="KW-0813">Transport</keyword>
<dbReference type="GO" id="GO:0005886">
    <property type="term" value="C:plasma membrane"/>
    <property type="evidence" value="ECO:0007669"/>
    <property type="project" value="UniProtKB-SubCell"/>
</dbReference>
<protein>
    <recommendedName>
        <fullName evidence="8">ABC transmembrane type-1 domain-containing protein</fullName>
    </recommendedName>
</protein>
<proteinExistence type="inferred from homology"/>
<feature type="transmembrane region" description="Helical" evidence="7">
    <location>
        <begin position="165"/>
        <end position="187"/>
    </location>
</feature>
<dbReference type="InterPro" id="IPR051393">
    <property type="entry name" value="ABC_transporter_permease"/>
</dbReference>
<dbReference type="InterPro" id="IPR000515">
    <property type="entry name" value="MetI-like"/>
</dbReference>